<feature type="transmembrane region" description="Helical" evidence="1">
    <location>
        <begin position="219"/>
        <end position="236"/>
    </location>
</feature>
<evidence type="ECO:0000313" key="3">
    <source>
        <dbReference type="Proteomes" id="UP000287547"/>
    </source>
</evidence>
<proteinExistence type="predicted"/>
<dbReference type="RefSeq" id="WP_037250258.1">
    <property type="nucleotide sequence ID" value="NZ_QHKI01000010.1"/>
</dbReference>
<accession>A0A428ZDE8</accession>
<feature type="transmembrane region" description="Helical" evidence="1">
    <location>
        <begin position="12"/>
        <end position="31"/>
    </location>
</feature>
<reference evidence="2 3" key="1">
    <citation type="submission" date="2018-05" db="EMBL/GenBank/DDBJ databases">
        <title>Evolution of GPA BGCs.</title>
        <authorList>
            <person name="Waglechner N."/>
            <person name="Wright G.D."/>
        </authorList>
    </citation>
    <scope>NUCLEOTIDE SEQUENCE [LARGE SCALE GENOMIC DNA]</scope>
    <source>
        <strain evidence="2 3">A82846</strain>
    </source>
</reference>
<name>A0A428ZDE8_KIBAR</name>
<dbReference type="EMBL" id="QHKI01000010">
    <property type="protein sequence ID" value="RSM86000.1"/>
    <property type="molecule type" value="Genomic_DNA"/>
</dbReference>
<gene>
    <name evidence="2" type="ORF">DMH04_15105</name>
</gene>
<organism evidence="2 3">
    <name type="scientific">Kibdelosporangium aridum</name>
    <dbReference type="NCBI Taxonomy" id="2030"/>
    <lineage>
        <taxon>Bacteria</taxon>
        <taxon>Bacillati</taxon>
        <taxon>Actinomycetota</taxon>
        <taxon>Actinomycetes</taxon>
        <taxon>Pseudonocardiales</taxon>
        <taxon>Pseudonocardiaceae</taxon>
        <taxon>Kibdelosporangium</taxon>
    </lineage>
</organism>
<keyword evidence="1" id="KW-0812">Transmembrane</keyword>
<evidence type="ECO:0000313" key="2">
    <source>
        <dbReference type="EMBL" id="RSM86000.1"/>
    </source>
</evidence>
<comment type="caution">
    <text evidence="2">The sequence shown here is derived from an EMBL/GenBank/DDBJ whole genome shotgun (WGS) entry which is preliminary data.</text>
</comment>
<feature type="transmembrane region" description="Helical" evidence="1">
    <location>
        <begin position="129"/>
        <end position="149"/>
    </location>
</feature>
<feature type="transmembrane region" description="Helical" evidence="1">
    <location>
        <begin position="91"/>
        <end position="123"/>
    </location>
</feature>
<keyword evidence="1" id="KW-1133">Transmembrane helix</keyword>
<dbReference type="OrthoDB" id="3416461at2"/>
<feature type="transmembrane region" description="Helical" evidence="1">
    <location>
        <begin position="156"/>
        <end position="179"/>
    </location>
</feature>
<feature type="transmembrane region" description="Helical" evidence="1">
    <location>
        <begin position="243"/>
        <end position="260"/>
    </location>
</feature>
<dbReference type="AlphaFoldDB" id="A0A428ZDE8"/>
<dbReference type="Proteomes" id="UP000287547">
    <property type="component" value="Unassembled WGS sequence"/>
</dbReference>
<feature type="transmembrane region" description="Helical" evidence="1">
    <location>
        <begin position="51"/>
        <end position="70"/>
    </location>
</feature>
<sequence>MRVLGIELRRSAALWTGLLVVLVGLGYFYGLPGPWGKGPDAWTEEWSMLAIWQRWLLNTLWPLALGAGAWQGRRDRRAKMDELLSTMPKSAFVRAMPAVVAMCVCATVAYLAIFLVGAIQVIGNASYHHIGWLPIMLVGILSMIAAVLFGMGIGRVLPYILTAPIVAVLAFVATTLALVGTPETKSALDSVISHQLATLTPVLDAKQDAFVLVATRVEVAQSLWFLGLTVTGFGLLTFVKRKALALIPAVVAVAIALPLLPSSRAELYEQDALAAALVCEDRVCVSRLHQDHLHEVIAPARQALDQLAKLPGGPTTVEEARTSPSTLMDGMPLSAGVAYFHFEDYEFRLNARRTILAGPLRQCAQDEELTQAIAKRSVVASWFDGELRPVASRGPHGPKVTELAEQMWQELRALPVDQQPARVASLRASAQEC</sequence>
<keyword evidence="1" id="KW-0472">Membrane</keyword>
<evidence type="ECO:0000256" key="1">
    <source>
        <dbReference type="SAM" id="Phobius"/>
    </source>
</evidence>
<protein>
    <submittedName>
        <fullName evidence="2">Uncharacterized protein</fullName>
    </submittedName>
</protein>